<dbReference type="GO" id="GO:0016301">
    <property type="term" value="F:kinase activity"/>
    <property type="evidence" value="ECO:0007669"/>
    <property type="project" value="UniProtKB-KW"/>
</dbReference>
<feature type="compositionally biased region" description="Low complexity" evidence="2">
    <location>
        <begin position="16"/>
        <end position="26"/>
    </location>
</feature>
<evidence type="ECO:0000313" key="3">
    <source>
        <dbReference type="EMBL" id="CAK9014577.1"/>
    </source>
</evidence>
<gene>
    <name evidence="3" type="ORF">CCMP2556_LOCUS11758</name>
</gene>
<feature type="region of interest" description="Disordered" evidence="2">
    <location>
        <begin position="1"/>
        <end position="29"/>
    </location>
</feature>
<evidence type="ECO:0008006" key="5">
    <source>
        <dbReference type="Google" id="ProtNLM"/>
    </source>
</evidence>
<keyword evidence="1" id="KW-0175">Coiled coil</keyword>
<feature type="region of interest" description="Disordered" evidence="2">
    <location>
        <begin position="247"/>
        <end position="288"/>
    </location>
</feature>
<dbReference type="Proteomes" id="UP001642484">
    <property type="component" value="Unassembled WGS sequence"/>
</dbReference>
<dbReference type="SUPFAM" id="SSF50156">
    <property type="entry name" value="PDZ domain-like"/>
    <property type="match status" value="1"/>
</dbReference>
<evidence type="ECO:0000256" key="1">
    <source>
        <dbReference type="SAM" id="Coils"/>
    </source>
</evidence>
<comment type="caution">
    <text evidence="3">The sequence shown here is derived from an EMBL/GenBank/DDBJ whole genome shotgun (WGS) entry which is preliminary data.</text>
</comment>
<sequence>MQFLRRIGDLLDEEPATTPGTMPATPSETPMQTLEEMISLPEEDAEKEARAAAELLQQAAQASEALAQQLPEALKRARKAEMEAQKLRESLAEAEAKIAGLQAQQLRLADGLLGEIRQRDAELALLRMASAAANPEEEARERELEQEVVTLNEGQVDFNRSGATKVVVFSAAELLPNDEVISVNGLSAKNMTWEEFDAALGNCPVVLTVQRERRQGGLAARVRSLSVWTRDKAKAAARELEQAMAEIQEDGLSSADQPSLAGEDSTRSDPEPLWTQNRCETETDEADAEARNRPFYELVRGSMAEAIETNGPDTFERWLRQFHSERDDEWFANNRTRVYNAFRPHWDEVVAKGATDK</sequence>
<reference evidence="3 4" key="1">
    <citation type="submission" date="2024-02" db="EMBL/GenBank/DDBJ databases">
        <authorList>
            <person name="Chen Y."/>
            <person name="Shah S."/>
            <person name="Dougan E. K."/>
            <person name="Thang M."/>
            <person name="Chan C."/>
        </authorList>
    </citation>
    <scope>NUCLEOTIDE SEQUENCE [LARGE SCALE GENOMIC DNA]</scope>
</reference>
<protein>
    <recommendedName>
        <fullName evidence="5">PDZ domain-containing protein</fullName>
    </recommendedName>
</protein>
<dbReference type="EMBL" id="CAXAMN010005559">
    <property type="protein sequence ID" value="CAK9014577.1"/>
    <property type="molecule type" value="Genomic_DNA"/>
</dbReference>
<organism evidence="3 4">
    <name type="scientific">Durusdinium trenchii</name>
    <dbReference type="NCBI Taxonomy" id="1381693"/>
    <lineage>
        <taxon>Eukaryota</taxon>
        <taxon>Sar</taxon>
        <taxon>Alveolata</taxon>
        <taxon>Dinophyceae</taxon>
        <taxon>Suessiales</taxon>
        <taxon>Symbiodiniaceae</taxon>
        <taxon>Durusdinium</taxon>
    </lineage>
</organism>
<name>A0ABP0JJI2_9DINO</name>
<evidence type="ECO:0000313" key="4">
    <source>
        <dbReference type="Proteomes" id="UP001642484"/>
    </source>
</evidence>
<accession>A0ABP0JJI2</accession>
<feature type="coiled-coil region" evidence="1">
    <location>
        <begin position="42"/>
        <end position="104"/>
    </location>
</feature>
<proteinExistence type="predicted"/>
<keyword evidence="4" id="KW-1185">Reference proteome</keyword>
<dbReference type="InterPro" id="IPR036034">
    <property type="entry name" value="PDZ_sf"/>
</dbReference>
<evidence type="ECO:0000256" key="2">
    <source>
        <dbReference type="SAM" id="MobiDB-lite"/>
    </source>
</evidence>